<evidence type="ECO:0000313" key="4">
    <source>
        <dbReference type="Proteomes" id="UP001596047"/>
    </source>
</evidence>
<dbReference type="RefSeq" id="WP_379190946.1">
    <property type="nucleotide sequence ID" value="NZ_JBHSOW010000095.1"/>
</dbReference>
<feature type="chain" id="PRO_5047343275" description="DUF4362 domain-containing protein" evidence="2">
    <location>
        <begin position="21"/>
        <end position="188"/>
    </location>
</feature>
<feature type="region of interest" description="Disordered" evidence="1">
    <location>
        <begin position="24"/>
        <end position="48"/>
    </location>
</feature>
<evidence type="ECO:0000256" key="1">
    <source>
        <dbReference type="SAM" id="MobiDB-lite"/>
    </source>
</evidence>
<feature type="compositionally biased region" description="Polar residues" evidence="1">
    <location>
        <begin position="33"/>
        <end position="43"/>
    </location>
</feature>
<dbReference type="EMBL" id="JBHSOW010000095">
    <property type="protein sequence ID" value="MFC5652311.1"/>
    <property type="molecule type" value="Genomic_DNA"/>
</dbReference>
<gene>
    <name evidence="3" type="ORF">ACFPYJ_25005</name>
</gene>
<comment type="caution">
    <text evidence="3">The sequence shown here is derived from an EMBL/GenBank/DDBJ whole genome shotgun (WGS) entry which is preliminary data.</text>
</comment>
<keyword evidence="2" id="KW-0732">Signal</keyword>
<evidence type="ECO:0000313" key="3">
    <source>
        <dbReference type="EMBL" id="MFC5652311.1"/>
    </source>
</evidence>
<reference evidence="4" key="1">
    <citation type="journal article" date="2019" name="Int. J. Syst. Evol. Microbiol.">
        <title>The Global Catalogue of Microorganisms (GCM) 10K type strain sequencing project: providing services to taxonomists for standard genome sequencing and annotation.</title>
        <authorList>
            <consortium name="The Broad Institute Genomics Platform"/>
            <consortium name="The Broad Institute Genome Sequencing Center for Infectious Disease"/>
            <person name="Wu L."/>
            <person name="Ma J."/>
        </authorList>
    </citation>
    <scope>NUCLEOTIDE SEQUENCE [LARGE SCALE GENOMIC DNA]</scope>
    <source>
        <strain evidence="4">CGMCC 1.3240</strain>
    </source>
</reference>
<name>A0ABW0W2B5_9BACL</name>
<accession>A0ABW0W2B5</accession>
<evidence type="ECO:0000256" key="2">
    <source>
        <dbReference type="SAM" id="SignalP"/>
    </source>
</evidence>
<evidence type="ECO:0008006" key="5">
    <source>
        <dbReference type="Google" id="ProtNLM"/>
    </source>
</evidence>
<organism evidence="3 4">
    <name type="scientific">Paenibacillus solisilvae</name>
    <dbReference type="NCBI Taxonomy" id="2486751"/>
    <lineage>
        <taxon>Bacteria</taxon>
        <taxon>Bacillati</taxon>
        <taxon>Bacillota</taxon>
        <taxon>Bacilli</taxon>
        <taxon>Bacillales</taxon>
        <taxon>Paenibacillaceae</taxon>
        <taxon>Paenibacillus</taxon>
    </lineage>
</organism>
<sequence>MKRFIPIAAVLLLLMTGCAAETGSKESAGAEQSIPSITEQPNSMPEEMPDQFDFLVRFGYGEVTKNEVNTYEDTVTKDLVVKGTATADITLTMDEMRSIYKKMREINIMADKELVPAPKVDVCHVTPYSVDSWKITINDETKTFTWSGENCEPTDDAKDLLELRTYIQHLVAGKEAYKALPEPEGGYD</sequence>
<keyword evidence="4" id="KW-1185">Reference proteome</keyword>
<feature type="signal peptide" evidence="2">
    <location>
        <begin position="1"/>
        <end position="20"/>
    </location>
</feature>
<proteinExistence type="predicted"/>
<dbReference type="Proteomes" id="UP001596047">
    <property type="component" value="Unassembled WGS sequence"/>
</dbReference>
<protein>
    <recommendedName>
        <fullName evidence="5">DUF4362 domain-containing protein</fullName>
    </recommendedName>
</protein>
<dbReference type="PROSITE" id="PS51257">
    <property type="entry name" value="PROKAR_LIPOPROTEIN"/>
    <property type="match status" value="1"/>
</dbReference>